<dbReference type="EMBL" id="FN654365">
    <property type="protein sequence ID" value="CBY32682.1"/>
    <property type="molecule type" value="Genomic_DNA"/>
</dbReference>
<protein>
    <recommendedName>
        <fullName evidence="3">N-acetyltransferase domain-containing protein</fullName>
    </recommendedName>
</protein>
<evidence type="ECO:0000259" key="3">
    <source>
        <dbReference type="PROSITE" id="PS51186"/>
    </source>
</evidence>
<keyword evidence="2" id="KW-1133">Transmembrane helix</keyword>
<evidence type="ECO:0000256" key="2">
    <source>
        <dbReference type="SAM" id="Phobius"/>
    </source>
</evidence>
<accession>E4YAU5</accession>
<dbReference type="InterPro" id="IPR016181">
    <property type="entry name" value="Acyl_CoA_acyltransferase"/>
</dbReference>
<dbReference type="Proteomes" id="UP000011014">
    <property type="component" value="Unassembled WGS sequence"/>
</dbReference>
<reference evidence="4" key="1">
    <citation type="journal article" date="2010" name="Science">
        <title>Plasticity of animal genome architecture unmasked by rapid evolution of a pelagic tunicate.</title>
        <authorList>
            <person name="Denoeud F."/>
            <person name="Henriet S."/>
            <person name="Mungpakdee S."/>
            <person name="Aury J.M."/>
            <person name="Da Silva C."/>
            <person name="Brinkmann H."/>
            <person name="Mikhaleva J."/>
            <person name="Olsen L.C."/>
            <person name="Jubin C."/>
            <person name="Canestro C."/>
            <person name="Bouquet J.M."/>
            <person name="Danks G."/>
            <person name="Poulain J."/>
            <person name="Campsteijn C."/>
            <person name="Adamski M."/>
            <person name="Cross I."/>
            <person name="Yadetie F."/>
            <person name="Muffato M."/>
            <person name="Louis A."/>
            <person name="Butcher S."/>
            <person name="Tsagkogeorga G."/>
            <person name="Konrad A."/>
            <person name="Singh S."/>
            <person name="Jensen M.F."/>
            <person name="Cong E.H."/>
            <person name="Eikeseth-Otteraa H."/>
            <person name="Noel B."/>
            <person name="Anthouard V."/>
            <person name="Porcel B.M."/>
            <person name="Kachouri-Lafond R."/>
            <person name="Nishino A."/>
            <person name="Ugolini M."/>
            <person name="Chourrout P."/>
            <person name="Nishida H."/>
            <person name="Aasland R."/>
            <person name="Huzurbazar S."/>
            <person name="Westhof E."/>
            <person name="Delsuc F."/>
            <person name="Lehrach H."/>
            <person name="Reinhardt R."/>
            <person name="Weissenbach J."/>
            <person name="Roy S.W."/>
            <person name="Artiguenave F."/>
            <person name="Postlethwait J.H."/>
            <person name="Manak J.R."/>
            <person name="Thompson E.M."/>
            <person name="Jaillon O."/>
            <person name="Du Pasquier L."/>
            <person name="Boudinot P."/>
            <person name="Liberles D.A."/>
            <person name="Volff J.N."/>
            <person name="Philippe H."/>
            <person name="Lenhard B."/>
            <person name="Roest Crollius H."/>
            <person name="Wincker P."/>
            <person name="Chourrout D."/>
        </authorList>
    </citation>
    <scope>NUCLEOTIDE SEQUENCE [LARGE SCALE GENOMIC DNA]</scope>
</reference>
<dbReference type="PROSITE" id="PS51186">
    <property type="entry name" value="GNAT"/>
    <property type="match status" value="1"/>
</dbReference>
<dbReference type="AlphaFoldDB" id="E4YAU5"/>
<evidence type="ECO:0000256" key="1">
    <source>
        <dbReference type="ARBA" id="ARBA00022679"/>
    </source>
</evidence>
<dbReference type="SUPFAM" id="SSF55729">
    <property type="entry name" value="Acyl-CoA N-acyltransferases (Nat)"/>
    <property type="match status" value="1"/>
</dbReference>
<dbReference type="PANTHER" id="PTHR13947:SF37">
    <property type="entry name" value="LD18367P"/>
    <property type="match status" value="1"/>
</dbReference>
<evidence type="ECO:0000313" key="4">
    <source>
        <dbReference type="EMBL" id="CBY32682.1"/>
    </source>
</evidence>
<proteinExistence type="predicted"/>
<name>E4YAU5_OIKDI</name>
<dbReference type="Gene3D" id="3.40.630.30">
    <property type="match status" value="1"/>
</dbReference>
<dbReference type="CDD" id="cd04301">
    <property type="entry name" value="NAT_SF"/>
    <property type="match status" value="1"/>
</dbReference>
<dbReference type="Pfam" id="PF00583">
    <property type="entry name" value="Acetyltransf_1"/>
    <property type="match status" value="1"/>
</dbReference>
<dbReference type="InterPro" id="IPR050769">
    <property type="entry name" value="NAT_camello-type"/>
</dbReference>
<keyword evidence="2" id="KW-0472">Membrane</keyword>
<feature type="transmembrane region" description="Helical" evidence="2">
    <location>
        <begin position="39"/>
        <end position="56"/>
    </location>
</feature>
<feature type="transmembrane region" description="Helical" evidence="2">
    <location>
        <begin position="62"/>
        <end position="83"/>
    </location>
</feature>
<keyword evidence="2" id="KW-0812">Transmembrane</keyword>
<dbReference type="PANTHER" id="PTHR13947">
    <property type="entry name" value="GNAT FAMILY N-ACETYLTRANSFERASE"/>
    <property type="match status" value="1"/>
</dbReference>
<feature type="domain" description="N-acetyltransferase" evidence="3">
    <location>
        <begin position="65"/>
        <end position="220"/>
    </location>
</feature>
<keyword evidence="1" id="KW-0808">Transferase</keyword>
<organism evidence="4">
    <name type="scientific">Oikopleura dioica</name>
    <name type="common">Tunicate</name>
    <dbReference type="NCBI Taxonomy" id="34765"/>
    <lineage>
        <taxon>Eukaryota</taxon>
        <taxon>Metazoa</taxon>
        <taxon>Chordata</taxon>
        <taxon>Tunicata</taxon>
        <taxon>Appendicularia</taxon>
        <taxon>Copelata</taxon>
        <taxon>Oikopleuridae</taxon>
        <taxon>Oikopleura</taxon>
    </lineage>
</organism>
<dbReference type="GO" id="GO:0008080">
    <property type="term" value="F:N-acetyltransferase activity"/>
    <property type="evidence" value="ECO:0007669"/>
    <property type="project" value="InterPro"/>
</dbReference>
<sequence length="237" mass="27863">MIEVREFQRKDQDAAFAIWKHGMSVDLGNYWIQWILNQYHVRLMILLMPVLVYHLGYDSSLIQGIFFSTLLSGILVAFLRFMVYRTNKDYVNTRTDMLDIEKHHGKRFLVAEGDKGEIVGTIVYVEEPKITYFKKKKIEGKCWEMFSMSVKHSARRLGVAHKMLGDLERRAREANVEAIVFDASTPQIPAVKFYKKFGYDWELVPFPSLGNSFPKKQIANCFFKFCRMDIIKFHKRL</sequence>
<dbReference type="InterPro" id="IPR000182">
    <property type="entry name" value="GNAT_dom"/>
</dbReference>
<gene>
    <name evidence="4" type="ORF">GSOID_T00032024001</name>
</gene>